<feature type="region of interest" description="Disordered" evidence="1">
    <location>
        <begin position="165"/>
        <end position="272"/>
    </location>
</feature>
<feature type="compositionally biased region" description="Low complexity" evidence="1">
    <location>
        <begin position="361"/>
        <end position="370"/>
    </location>
</feature>
<comment type="caution">
    <text evidence="2">The sequence shown here is derived from an EMBL/GenBank/DDBJ whole genome shotgun (WGS) entry which is preliminary data.</text>
</comment>
<sequence>MGNEASKDKELTKNGSISRKDNNGSMNGISTNIKSNGEVTVATETTEPHHVIVEIDSKSAEAPIISELLETIIQKEEVKEINETPPDESLPDPDPQTGTANLKQESESLPEPGSVTLDLCPVEETAPETVSGNIQPEETQKASKPEENPVMNFFKKIVTLKVTKETATPEATKEQSEECPPVTTTTVAQVSEPPPAPKGGMSIPPPPPPEPPKMEIKAEPAAKPAKPTLKEEPKAAGKSPKASKGLSTRATLSNLFHPKKVKDEPPEPEIEVQVQPIVEVQETPEETPEPVVEVQSEIHVQPTETAEEAAEPVVEEQMEEEVPQPVVEAEKVDPSKAGTLEATVKPEPPPPIREEKKTDSKPSFFSMFKSKAADPKKAPPAPAAAEETVKAKEEPNAAAKSEAVVENKPAAVAPPAGEDAAHAPKKLEKRNSIHSFFKTLGQRRSSTEAGVQAEQVPAAAAEKAK</sequence>
<proteinExistence type="predicted"/>
<organism evidence="2 3">
    <name type="scientific">Champsocephalus gunnari</name>
    <name type="common">Mackerel icefish</name>
    <dbReference type="NCBI Taxonomy" id="52237"/>
    <lineage>
        <taxon>Eukaryota</taxon>
        <taxon>Metazoa</taxon>
        <taxon>Chordata</taxon>
        <taxon>Craniata</taxon>
        <taxon>Vertebrata</taxon>
        <taxon>Euteleostomi</taxon>
        <taxon>Actinopterygii</taxon>
        <taxon>Neopterygii</taxon>
        <taxon>Teleostei</taxon>
        <taxon>Neoteleostei</taxon>
        <taxon>Acanthomorphata</taxon>
        <taxon>Eupercaria</taxon>
        <taxon>Perciformes</taxon>
        <taxon>Notothenioidei</taxon>
        <taxon>Channichthyidae</taxon>
        <taxon>Champsocephalus</taxon>
    </lineage>
</organism>
<dbReference type="Proteomes" id="UP001331515">
    <property type="component" value="Unassembled WGS sequence"/>
</dbReference>
<evidence type="ECO:0000313" key="2">
    <source>
        <dbReference type="EMBL" id="KAK5924181.1"/>
    </source>
</evidence>
<protein>
    <recommendedName>
        <fullName evidence="4">Breast carcinoma-amplified sequence 1</fullName>
    </recommendedName>
</protein>
<feature type="compositionally biased region" description="Acidic residues" evidence="1">
    <location>
        <begin position="305"/>
        <end position="322"/>
    </location>
</feature>
<feature type="compositionally biased region" description="Basic and acidic residues" evidence="1">
    <location>
        <begin position="419"/>
        <end position="431"/>
    </location>
</feature>
<feature type="region of interest" description="Disordered" evidence="1">
    <location>
        <begin position="1"/>
        <end position="45"/>
    </location>
</feature>
<feature type="compositionally biased region" description="Low complexity" evidence="1">
    <location>
        <begin position="236"/>
        <end position="245"/>
    </location>
</feature>
<feature type="region of interest" description="Disordered" evidence="1">
    <location>
        <begin position="299"/>
        <end position="465"/>
    </location>
</feature>
<feature type="compositionally biased region" description="Basic and acidic residues" evidence="1">
    <location>
        <begin position="1"/>
        <end position="22"/>
    </location>
</feature>
<feature type="compositionally biased region" description="Low complexity" evidence="1">
    <location>
        <begin position="449"/>
        <end position="465"/>
    </location>
</feature>
<dbReference type="EMBL" id="JAURVH010001521">
    <property type="protein sequence ID" value="KAK5924181.1"/>
    <property type="molecule type" value="Genomic_DNA"/>
</dbReference>
<feature type="compositionally biased region" description="Polar residues" evidence="1">
    <location>
        <begin position="128"/>
        <end position="137"/>
    </location>
</feature>
<feature type="compositionally biased region" description="Low complexity" evidence="1">
    <location>
        <begin position="409"/>
        <end position="418"/>
    </location>
</feature>
<feature type="region of interest" description="Disordered" evidence="1">
    <location>
        <begin position="76"/>
        <end position="148"/>
    </location>
</feature>
<feature type="compositionally biased region" description="Basic and acidic residues" evidence="1">
    <location>
        <begin position="138"/>
        <end position="147"/>
    </location>
</feature>
<evidence type="ECO:0008006" key="4">
    <source>
        <dbReference type="Google" id="ProtNLM"/>
    </source>
</evidence>
<gene>
    <name evidence="2" type="ORF">CgunFtcFv8_001078</name>
</gene>
<evidence type="ECO:0000313" key="3">
    <source>
        <dbReference type="Proteomes" id="UP001331515"/>
    </source>
</evidence>
<name>A0AAN8DJW1_CHAGU</name>
<feature type="compositionally biased region" description="Pro residues" evidence="1">
    <location>
        <begin position="192"/>
        <end position="211"/>
    </location>
</feature>
<accession>A0AAN8DJW1</accession>
<keyword evidence="3" id="KW-1185">Reference proteome</keyword>
<feature type="compositionally biased region" description="Polar residues" evidence="1">
    <location>
        <begin position="23"/>
        <end position="45"/>
    </location>
</feature>
<evidence type="ECO:0000256" key="1">
    <source>
        <dbReference type="SAM" id="MobiDB-lite"/>
    </source>
</evidence>
<reference evidence="2 3" key="1">
    <citation type="journal article" date="2023" name="Mol. Biol. Evol.">
        <title>Genomics of Secondarily Temperate Adaptation in the Only Non-Antarctic Icefish.</title>
        <authorList>
            <person name="Rivera-Colon A.G."/>
            <person name="Rayamajhi N."/>
            <person name="Minhas B.F."/>
            <person name="Madrigal G."/>
            <person name="Bilyk K.T."/>
            <person name="Yoon V."/>
            <person name="Hune M."/>
            <person name="Gregory S."/>
            <person name="Cheng C.H.C."/>
            <person name="Catchen J.M."/>
        </authorList>
    </citation>
    <scope>NUCLEOTIDE SEQUENCE [LARGE SCALE GENOMIC DNA]</scope>
    <source>
        <tissue evidence="2">White muscle</tissue>
    </source>
</reference>
<dbReference type="AlphaFoldDB" id="A0AAN8DJW1"/>